<evidence type="ECO:0000313" key="1">
    <source>
        <dbReference type="EMBL" id="JAI04289.1"/>
    </source>
</evidence>
<reference evidence="1" key="1">
    <citation type="submission" date="2014-11" db="EMBL/GenBank/DDBJ databases">
        <authorList>
            <person name="Amaro Gonzalez C."/>
        </authorList>
    </citation>
    <scope>NUCLEOTIDE SEQUENCE</scope>
</reference>
<proteinExistence type="predicted"/>
<sequence length="43" mass="4980">MTFCSSLSVVQLHSNLCSGCSSNFFVILRCSQLQELHYYCFWP</sequence>
<reference evidence="1" key="2">
    <citation type="journal article" date="2015" name="Fish Shellfish Immunol.">
        <title>Early steps in the European eel (Anguilla anguilla)-Vibrio vulnificus interaction in the gills: Role of the RtxA13 toxin.</title>
        <authorList>
            <person name="Callol A."/>
            <person name="Pajuelo D."/>
            <person name="Ebbesson L."/>
            <person name="Teles M."/>
            <person name="MacKenzie S."/>
            <person name="Amaro C."/>
        </authorList>
    </citation>
    <scope>NUCLEOTIDE SEQUENCE</scope>
</reference>
<accession>A0A0E9XRI5</accession>
<dbReference type="EMBL" id="GBXM01004289">
    <property type="protein sequence ID" value="JAI04289.1"/>
    <property type="molecule type" value="Transcribed_RNA"/>
</dbReference>
<name>A0A0E9XRI5_ANGAN</name>
<dbReference type="AlphaFoldDB" id="A0A0E9XRI5"/>
<organism evidence="1">
    <name type="scientific">Anguilla anguilla</name>
    <name type="common">European freshwater eel</name>
    <name type="synonym">Muraena anguilla</name>
    <dbReference type="NCBI Taxonomy" id="7936"/>
    <lineage>
        <taxon>Eukaryota</taxon>
        <taxon>Metazoa</taxon>
        <taxon>Chordata</taxon>
        <taxon>Craniata</taxon>
        <taxon>Vertebrata</taxon>
        <taxon>Euteleostomi</taxon>
        <taxon>Actinopterygii</taxon>
        <taxon>Neopterygii</taxon>
        <taxon>Teleostei</taxon>
        <taxon>Anguilliformes</taxon>
        <taxon>Anguillidae</taxon>
        <taxon>Anguilla</taxon>
    </lineage>
</organism>
<protein>
    <submittedName>
        <fullName evidence="1">Uncharacterized protein</fullName>
    </submittedName>
</protein>